<sequence length="293" mass="31927">MDSPPDHPLLEQAILIPDERTVATVDKCFREAITTSLDTQRCPHAYALSAGQRAALTTQLDQVRDALLQAVEANTARWPEACERLLPESPDDAAVRTELRAQRARVRELEARLSEHRQQVATSIESLLTERAANWLQQVERLQAELQAASAAEEDDEDGGVTTGEGEAASRQQLLQEVQARYAVVMELMATLADKVPPLAHKAARLQQVIESFGSGAPSHTERFITEDARRLLRESLGGTSAGENRRPEADHTATVVPGVPATAADKQAAAARRTRATLAAAMRAQRQRHTAG</sequence>
<gene>
    <name evidence="2" type="ORF">CDCA_CDCA10G3061</name>
</gene>
<organism evidence="2 3">
    <name type="scientific">Cyanidium caldarium</name>
    <name type="common">Red alga</name>
    <dbReference type="NCBI Taxonomy" id="2771"/>
    <lineage>
        <taxon>Eukaryota</taxon>
        <taxon>Rhodophyta</taxon>
        <taxon>Bangiophyceae</taxon>
        <taxon>Cyanidiales</taxon>
        <taxon>Cyanidiaceae</taxon>
        <taxon>Cyanidium</taxon>
    </lineage>
</organism>
<dbReference type="AlphaFoldDB" id="A0AAV9IY14"/>
<name>A0AAV9IY14_CYACA</name>
<comment type="caution">
    <text evidence="2">The sequence shown here is derived from an EMBL/GenBank/DDBJ whole genome shotgun (WGS) entry which is preliminary data.</text>
</comment>
<feature type="region of interest" description="Disordered" evidence="1">
    <location>
        <begin position="147"/>
        <end position="170"/>
    </location>
</feature>
<evidence type="ECO:0000313" key="3">
    <source>
        <dbReference type="Proteomes" id="UP001301350"/>
    </source>
</evidence>
<dbReference type="Proteomes" id="UP001301350">
    <property type="component" value="Unassembled WGS sequence"/>
</dbReference>
<evidence type="ECO:0000313" key="2">
    <source>
        <dbReference type="EMBL" id="KAK4537036.1"/>
    </source>
</evidence>
<evidence type="ECO:0000256" key="1">
    <source>
        <dbReference type="SAM" id="MobiDB-lite"/>
    </source>
</evidence>
<reference evidence="2 3" key="1">
    <citation type="submission" date="2022-07" db="EMBL/GenBank/DDBJ databases">
        <title>Genome-wide signatures of adaptation to extreme environments.</title>
        <authorList>
            <person name="Cho C.H."/>
            <person name="Yoon H.S."/>
        </authorList>
    </citation>
    <scope>NUCLEOTIDE SEQUENCE [LARGE SCALE GENOMIC DNA]</scope>
    <source>
        <strain evidence="2 3">DBV 063 E5</strain>
    </source>
</reference>
<proteinExistence type="predicted"/>
<keyword evidence="3" id="KW-1185">Reference proteome</keyword>
<dbReference type="EMBL" id="JANCYW010000010">
    <property type="protein sequence ID" value="KAK4537036.1"/>
    <property type="molecule type" value="Genomic_DNA"/>
</dbReference>
<accession>A0AAV9IY14</accession>
<protein>
    <submittedName>
        <fullName evidence="2">Uncharacterized protein</fullName>
    </submittedName>
</protein>